<sequence>MPPRTILLYFLLLISAAICLILLQIEVEKSTIYGRKLTLNLTDDGNGDVLNQNQENRSTYCLPPLVKRLKKCLTKRLTASTKGKFWLNLTPAIEDCCKFLFKTLPIHKLRNKDDYKFVILPIVKGGTCVTLTIVAFSDGTERNAIDGALPNETEIFVSYGSVGGRTFRAVDDPYRSVLSKKSSIGNDIKAEKALKKLIPDSRFIGTDPIVESGQVYEEIGRYLDIAVGDSTGIIEASVLLNGTYQIKNVTAESFNDLLARLKEPIIDFLFLDAEGAEYQIMPLLTNERLDDDGSTNDCYQYRNCDELGDEEGTTKRPLPYNFGESVTYGPKKVVRPHEVLGAPLLELVEVAGYRDTTKKRTKVKKTEEQIKQKKKVWPRNDWRRNGWRQNGPAPNSEVKSPIIADYRRQKSLDFFTSELGFLQIASSFLRIADCHRLNPRDRQQLLIVSDCWRQKT</sequence>
<keyword evidence="1" id="KW-1133">Transmembrane helix</keyword>
<dbReference type="PANTHER" id="PTHR22989">
    <property type="entry name" value="UNCHARACTERIZED DUF13 C.ELEGANS"/>
    <property type="match status" value="1"/>
</dbReference>
<dbReference type="Pfam" id="PF05050">
    <property type="entry name" value="Methyltransf_21"/>
    <property type="match status" value="1"/>
</dbReference>
<organism evidence="3 4">
    <name type="scientific">Romanomermis culicivorax</name>
    <name type="common">Nematode worm</name>
    <dbReference type="NCBI Taxonomy" id="13658"/>
    <lineage>
        <taxon>Eukaryota</taxon>
        <taxon>Metazoa</taxon>
        <taxon>Ecdysozoa</taxon>
        <taxon>Nematoda</taxon>
        <taxon>Enoplea</taxon>
        <taxon>Dorylaimia</taxon>
        <taxon>Mermithida</taxon>
        <taxon>Mermithoidea</taxon>
        <taxon>Mermithidae</taxon>
        <taxon>Romanomermis</taxon>
    </lineage>
</organism>
<evidence type="ECO:0000313" key="4">
    <source>
        <dbReference type="WBParaSite" id="nRc.2.0.1.t41470-RA"/>
    </source>
</evidence>
<evidence type="ECO:0000259" key="2">
    <source>
        <dbReference type="Pfam" id="PF05050"/>
    </source>
</evidence>
<name>A0A915KV81_ROMCU</name>
<feature type="domain" description="Methyltransferase FkbM" evidence="2">
    <location>
        <begin position="218"/>
        <end position="281"/>
    </location>
</feature>
<feature type="transmembrane region" description="Helical" evidence="1">
    <location>
        <begin position="6"/>
        <end position="25"/>
    </location>
</feature>
<dbReference type="Proteomes" id="UP000887565">
    <property type="component" value="Unplaced"/>
</dbReference>
<dbReference type="PANTHER" id="PTHR22989:SF3">
    <property type="entry name" value="METHYLTRANSFERASE FKBM DOMAIN-CONTAINING PROTEIN"/>
    <property type="match status" value="1"/>
</dbReference>
<dbReference type="AlphaFoldDB" id="A0A915KV81"/>
<reference evidence="4" key="1">
    <citation type="submission" date="2022-11" db="UniProtKB">
        <authorList>
            <consortium name="WormBaseParasite"/>
        </authorList>
    </citation>
    <scope>IDENTIFICATION</scope>
</reference>
<accession>A0A915KV81</accession>
<proteinExistence type="predicted"/>
<evidence type="ECO:0000256" key="1">
    <source>
        <dbReference type="SAM" id="Phobius"/>
    </source>
</evidence>
<dbReference type="WBParaSite" id="nRc.2.0.1.t41470-RA">
    <property type="protein sequence ID" value="nRc.2.0.1.t41470-RA"/>
    <property type="gene ID" value="nRc.2.0.1.g41470"/>
</dbReference>
<protein>
    <submittedName>
        <fullName evidence="4">Methyltransferase FkbM domain-containing protein</fullName>
    </submittedName>
</protein>
<keyword evidence="1" id="KW-0472">Membrane</keyword>
<keyword evidence="1" id="KW-0812">Transmembrane</keyword>
<dbReference type="InterPro" id="IPR006342">
    <property type="entry name" value="FkbM_mtfrase"/>
</dbReference>
<evidence type="ECO:0000313" key="3">
    <source>
        <dbReference type="Proteomes" id="UP000887565"/>
    </source>
</evidence>
<keyword evidence="3" id="KW-1185">Reference proteome</keyword>